<comment type="function">
    <text evidence="1">Component of the exocyst complex involved in the docking of exocytic vesicles with fusion sites on the plasma membrane.</text>
</comment>
<dbReference type="PANTHER" id="PTHR14146">
    <property type="entry name" value="EXOCYST COMPLEX COMPONENT 4"/>
    <property type="match status" value="1"/>
</dbReference>
<reference evidence="2" key="1">
    <citation type="submission" date="2021-01" db="EMBL/GenBank/DDBJ databases">
        <authorList>
            <person name="Corre E."/>
            <person name="Pelletier E."/>
            <person name="Niang G."/>
            <person name="Scheremetjew M."/>
            <person name="Finn R."/>
            <person name="Kale V."/>
            <person name="Holt S."/>
            <person name="Cochrane G."/>
            <person name="Meng A."/>
            <person name="Brown T."/>
            <person name="Cohen L."/>
        </authorList>
    </citation>
    <scope>NUCLEOTIDE SEQUENCE</scope>
    <source>
        <strain evidence="2">CCMP1594</strain>
    </source>
</reference>
<dbReference type="GO" id="GO:0006612">
    <property type="term" value="P:protein targeting to membrane"/>
    <property type="evidence" value="ECO:0007669"/>
    <property type="project" value="UniProtKB-UniRule"/>
</dbReference>
<dbReference type="EMBL" id="HBJA01078721">
    <property type="protein sequence ID" value="CAE0816405.1"/>
    <property type="molecule type" value="Transcribed_RNA"/>
</dbReference>
<comment type="similarity">
    <text evidence="1">Belongs to the SEC8 family.</text>
</comment>
<dbReference type="PANTHER" id="PTHR14146:SF0">
    <property type="entry name" value="EXOCYST COMPLEX COMPONENT 4"/>
    <property type="match status" value="1"/>
</dbReference>
<dbReference type="GO" id="GO:0015031">
    <property type="term" value="P:protein transport"/>
    <property type="evidence" value="ECO:0007669"/>
    <property type="project" value="UniProtKB-KW"/>
</dbReference>
<dbReference type="GO" id="GO:0006893">
    <property type="term" value="P:Golgi to plasma membrane transport"/>
    <property type="evidence" value="ECO:0007669"/>
    <property type="project" value="TreeGrafter"/>
</dbReference>
<proteinExistence type="inferred from homology"/>
<dbReference type="InterPro" id="IPR039682">
    <property type="entry name" value="Sec8/EXOC4"/>
</dbReference>
<keyword evidence="1" id="KW-0653">Protein transport</keyword>
<name>A0A7S4LA75_9EUGL</name>
<protein>
    <recommendedName>
        <fullName evidence="1">Exocyst complex component Sec8</fullName>
    </recommendedName>
</protein>
<evidence type="ECO:0000256" key="1">
    <source>
        <dbReference type="RuleBase" id="RU367079"/>
    </source>
</evidence>
<keyword evidence="1" id="KW-0813">Transport</keyword>
<gene>
    <name evidence="2" type="ORF">EGYM00163_LOCUS27566</name>
</gene>
<dbReference type="GO" id="GO:0090522">
    <property type="term" value="P:vesicle tethering involved in exocytosis"/>
    <property type="evidence" value="ECO:0007669"/>
    <property type="project" value="UniProtKB-UniRule"/>
</dbReference>
<organism evidence="2">
    <name type="scientific">Eutreptiella gymnastica</name>
    <dbReference type="NCBI Taxonomy" id="73025"/>
    <lineage>
        <taxon>Eukaryota</taxon>
        <taxon>Discoba</taxon>
        <taxon>Euglenozoa</taxon>
        <taxon>Euglenida</taxon>
        <taxon>Spirocuta</taxon>
        <taxon>Euglenophyceae</taxon>
        <taxon>Eutreptiales</taxon>
        <taxon>Eutreptiaceae</taxon>
        <taxon>Eutreptiella</taxon>
    </lineage>
</organism>
<accession>A0A7S4LA75</accession>
<dbReference type="GO" id="GO:0000145">
    <property type="term" value="C:exocyst"/>
    <property type="evidence" value="ECO:0007669"/>
    <property type="project" value="UniProtKB-UniRule"/>
</dbReference>
<dbReference type="Gene3D" id="1.20.58.1970">
    <property type="match status" value="1"/>
</dbReference>
<dbReference type="AlphaFoldDB" id="A0A7S4LA75"/>
<sequence>MATIHAIDNATGLLPYTSKQYHKLLRLSQAALLALKVEVRARCHFFLQPFTDWNYHQESDSMEPSPFVTQYNADVARFHSMICQHLRPSAYALLFDTIPELVAHHLIHKLPHIPNQCINSIGIKQLRRNLFALQQNLATMAGNQEECFNRVRKYYELLTLTSKELLRRVHQGHEGVMFTLGQYEAILSIKTELHTPNSHDLSQLRTLHHQHMFKKPEAQGQAPDT</sequence>
<keyword evidence="1" id="KW-0268">Exocytosis</keyword>
<evidence type="ECO:0000313" key="2">
    <source>
        <dbReference type="EMBL" id="CAE0816405.1"/>
    </source>
</evidence>